<keyword evidence="2" id="KW-1185">Reference proteome</keyword>
<accession>A0A9P6JKV5</accession>
<dbReference type="EMBL" id="MU157904">
    <property type="protein sequence ID" value="KAF9524104.1"/>
    <property type="molecule type" value="Genomic_DNA"/>
</dbReference>
<dbReference type="Proteomes" id="UP000807306">
    <property type="component" value="Unassembled WGS sequence"/>
</dbReference>
<evidence type="ECO:0000313" key="1">
    <source>
        <dbReference type="EMBL" id="KAF9524104.1"/>
    </source>
</evidence>
<sequence length="202" mass="22792">MYWPAKYLKIDIHCALPKCGFSIILGELPYLAILVTDSSQSRGVSISGSMLKCYILLDVKYPNRIASQQEQSLCHKSIILPNSKHQIRRFDLLRTCNQVKYSILQRKHSIVKFPRLSPEICAAHPKKCDFSMNICLGQNSTCDLQVGYAHLINFELEHLVQCENVGSACGPRVGWKLPDLSSQQDVYAPHNMSTKTLKLGKN</sequence>
<organism evidence="1 2">
    <name type="scientific">Crepidotus variabilis</name>
    <dbReference type="NCBI Taxonomy" id="179855"/>
    <lineage>
        <taxon>Eukaryota</taxon>
        <taxon>Fungi</taxon>
        <taxon>Dikarya</taxon>
        <taxon>Basidiomycota</taxon>
        <taxon>Agaricomycotina</taxon>
        <taxon>Agaricomycetes</taxon>
        <taxon>Agaricomycetidae</taxon>
        <taxon>Agaricales</taxon>
        <taxon>Agaricineae</taxon>
        <taxon>Crepidotaceae</taxon>
        <taxon>Crepidotus</taxon>
    </lineage>
</organism>
<protein>
    <submittedName>
        <fullName evidence="1">Uncharacterized protein</fullName>
    </submittedName>
</protein>
<reference evidence="1" key="1">
    <citation type="submission" date="2020-11" db="EMBL/GenBank/DDBJ databases">
        <authorList>
            <consortium name="DOE Joint Genome Institute"/>
            <person name="Ahrendt S."/>
            <person name="Riley R."/>
            <person name="Andreopoulos W."/>
            <person name="Labutti K."/>
            <person name="Pangilinan J."/>
            <person name="Ruiz-Duenas F.J."/>
            <person name="Barrasa J.M."/>
            <person name="Sanchez-Garcia M."/>
            <person name="Camarero S."/>
            <person name="Miyauchi S."/>
            <person name="Serrano A."/>
            <person name="Linde D."/>
            <person name="Babiker R."/>
            <person name="Drula E."/>
            <person name="Ayuso-Fernandez I."/>
            <person name="Pacheco R."/>
            <person name="Padilla G."/>
            <person name="Ferreira P."/>
            <person name="Barriuso J."/>
            <person name="Kellner H."/>
            <person name="Castanera R."/>
            <person name="Alfaro M."/>
            <person name="Ramirez L."/>
            <person name="Pisabarro A.G."/>
            <person name="Kuo A."/>
            <person name="Tritt A."/>
            <person name="Lipzen A."/>
            <person name="He G."/>
            <person name="Yan M."/>
            <person name="Ng V."/>
            <person name="Cullen D."/>
            <person name="Martin F."/>
            <person name="Rosso M.-N."/>
            <person name="Henrissat B."/>
            <person name="Hibbett D."/>
            <person name="Martinez A.T."/>
            <person name="Grigoriev I.V."/>
        </authorList>
    </citation>
    <scope>NUCLEOTIDE SEQUENCE</scope>
    <source>
        <strain evidence="1">CBS 506.95</strain>
    </source>
</reference>
<comment type="caution">
    <text evidence="1">The sequence shown here is derived from an EMBL/GenBank/DDBJ whole genome shotgun (WGS) entry which is preliminary data.</text>
</comment>
<dbReference type="AlphaFoldDB" id="A0A9P6JKV5"/>
<evidence type="ECO:0000313" key="2">
    <source>
        <dbReference type="Proteomes" id="UP000807306"/>
    </source>
</evidence>
<proteinExistence type="predicted"/>
<name>A0A9P6JKV5_9AGAR</name>
<gene>
    <name evidence="1" type="ORF">CPB83DRAFT_839173</name>
</gene>